<dbReference type="KEGG" id="nkf:Nkreftii_003347"/>
<evidence type="ECO:0000313" key="2">
    <source>
        <dbReference type="Proteomes" id="UP000593737"/>
    </source>
</evidence>
<sequence length="474" mass="53359">MTHTHTLCPTLSTEAAHHRCTAIQARLDHTDLFGASWRISPCPLFLSSDQLQFFISLGPHLLSFYRGLNRLYSESLKGLQPAWVAGYLDQGKPESLLQYSRMKRFRDEVPAVIRPDIIPTQDGMVITELDSVPGGIGLTACLSHIYHDLDDGHVRIIGGRNGMIQGFARMLRSYQAQRTGCIAILISEESKDYRPEMSWLAEQLRKEGLPVWCVEPREIRFTEEGLRLEIDGSLQAVDVVYRFYELFDLLNIPKAELVQYAAKKGWVSVTPPYKPALEEKSAFALFHHPMLRPFWEKELGVECMLELSRVIPKTWLLDPAPLPAIATIPDLRIGTRTVASWRDLENATQKERQFVIKPSGFSPLAWGSRGVSVGHDMPQAEWVDALRNALVSFPTTPYILQEFHKGRLFDMDFMDESHGAVVRMSGRARLSPYYFASEGTVELAGILATICPADKKILHGMKDAILVPCAVQPS</sequence>
<dbReference type="Proteomes" id="UP000593737">
    <property type="component" value="Chromosome"/>
</dbReference>
<name>A0A7S8FGW9_9BACT</name>
<reference evidence="1 2" key="1">
    <citation type="journal article" date="2020" name="ISME J.">
        <title>Enrichment and physiological characterization of a novel comammox Nitrospira indicates ammonium inhibition of complete nitrification.</title>
        <authorList>
            <person name="Sakoula D."/>
            <person name="Koch H."/>
            <person name="Frank J."/>
            <person name="Jetten M.S.M."/>
            <person name="van Kessel M.A.H.J."/>
            <person name="Lucker S."/>
        </authorList>
    </citation>
    <scope>NUCLEOTIDE SEQUENCE [LARGE SCALE GENOMIC DNA]</scope>
    <source>
        <strain evidence="1">Comreactor17</strain>
    </source>
</reference>
<proteinExistence type="predicted"/>
<dbReference type="AlphaFoldDB" id="A0A7S8FGW9"/>
<protein>
    <submittedName>
        <fullName evidence="1">Uncharacterized protein</fullName>
    </submittedName>
</protein>
<dbReference type="EMBL" id="CP047423">
    <property type="protein sequence ID" value="QPD05573.1"/>
    <property type="molecule type" value="Genomic_DNA"/>
</dbReference>
<accession>A0A7S8FGW9</accession>
<organism evidence="1 2">
    <name type="scientific">Candidatus Nitrospira kreftii</name>
    <dbReference type="NCBI Taxonomy" id="2652173"/>
    <lineage>
        <taxon>Bacteria</taxon>
        <taxon>Pseudomonadati</taxon>
        <taxon>Nitrospirota</taxon>
        <taxon>Nitrospiria</taxon>
        <taxon>Nitrospirales</taxon>
        <taxon>Nitrospiraceae</taxon>
        <taxon>Nitrospira</taxon>
    </lineage>
</organism>
<evidence type="ECO:0000313" key="1">
    <source>
        <dbReference type="EMBL" id="QPD05573.1"/>
    </source>
</evidence>
<gene>
    <name evidence="1" type="ORF">Nkreftii_003347</name>
</gene>